<sequence>MAHNTLLAFCKNYYANPKRWITCKTIGIMPISSLIHTIIRGYSLFPLTEINLRYRKIACIYKLSNR</sequence>
<protein>
    <submittedName>
        <fullName evidence="1">Uncharacterized protein</fullName>
    </submittedName>
</protein>
<name>A0A840D2Y7_9BACE</name>
<evidence type="ECO:0000313" key="1">
    <source>
        <dbReference type="EMBL" id="MBB4045169.1"/>
    </source>
</evidence>
<accession>A0A840D2Y7</accession>
<dbReference type="Proteomes" id="UP000560658">
    <property type="component" value="Unassembled WGS sequence"/>
</dbReference>
<proteinExistence type="predicted"/>
<comment type="caution">
    <text evidence="1">The sequence shown here is derived from an EMBL/GenBank/DDBJ whole genome shotgun (WGS) entry which is preliminary data.</text>
</comment>
<gene>
    <name evidence="1" type="ORF">GGR06_002980</name>
</gene>
<reference evidence="1" key="1">
    <citation type="submission" date="2020-08" db="EMBL/GenBank/DDBJ databases">
        <title>Genomic Encyclopedia of Type Strains, Phase IV (KMG-IV): sequencing the most valuable type-strain genomes for metagenomic binning, comparative biology and taxonomic classification.</title>
        <authorList>
            <person name="Goeker M."/>
        </authorList>
    </citation>
    <scope>NUCLEOTIDE SEQUENCE [LARGE SCALE GENOMIC DNA]</scope>
    <source>
        <strain evidence="1">DSM 105720</strain>
    </source>
</reference>
<evidence type="ECO:0000313" key="2">
    <source>
        <dbReference type="Proteomes" id="UP000560658"/>
    </source>
</evidence>
<dbReference type="AlphaFoldDB" id="A0A840D2Y7"/>
<keyword evidence="2" id="KW-1185">Reference proteome</keyword>
<organism evidence="1 2">
    <name type="scientific">Bacteroides reticulotermitis</name>
    <dbReference type="NCBI Taxonomy" id="1133319"/>
    <lineage>
        <taxon>Bacteria</taxon>
        <taxon>Pseudomonadati</taxon>
        <taxon>Bacteroidota</taxon>
        <taxon>Bacteroidia</taxon>
        <taxon>Bacteroidales</taxon>
        <taxon>Bacteroidaceae</taxon>
        <taxon>Bacteroides</taxon>
    </lineage>
</organism>
<dbReference type="EMBL" id="JACIER010000013">
    <property type="protein sequence ID" value="MBB4045169.1"/>
    <property type="molecule type" value="Genomic_DNA"/>
</dbReference>